<accession>A0A9Q3EGF3</accession>
<comment type="caution">
    <text evidence="1">The sequence shown here is derived from an EMBL/GenBank/DDBJ whole genome shotgun (WGS) entry which is preliminary data.</text>
</comment>
<dbReference type="EMBL" id="AVOT02029155">
    <property type="protein sequence ID" value="MBW0521896.1"/>
    <property type="molecule type" value="Genomic_DNA"/>
</dbReference>
<dbReference type="Proteomes" id="UP000765509">
    <property type="component" value="Unassembled WGS sequence"/>
</dbReference>
<proteinExistence type="predicted"/>
<name>A0A9Q3EGF3_9BASI</name>
<dbReference type="OrthoDB" id="2519157at2759"/>
<evidence type="ECO:0000313" key="1">
    <source>
        <dbReference type="EMBL" id="MBW0521896.1"/>
    </source>
</evidence>
<keyword evidence="2" id="KW-1185">Reference proteome</keyword>
<evidence type="ECO:0000313" key="2">
    <source>
        <dbReference type="Proteomes" id="UP000765509"/>
    </source>
</evidence>
<dbReference type="AlphaFoldDB" id="A0A9Q3EGF3"/>
<sequence length="131" mass="15300">MIKDKHMLKLDRSNFKYWEMRISIILDYFIDDPAFLHHKGPTLSSDERICQGILINSLPEAIQSEILHLRLCKAIDDHLQKVYYITTRVGQMESLDELSKTQMHVKETLASYTLQVRLAANKFTQWGGTFN</sequence>
<protein>
    <submittedName>
        <fullName evidence="1">Uncharacterized protein</fullName>
    </submittedName>
</protein>
<reference evidence="1" key="1">
    <citation type="submission" date="2021-03" db="EMBL/GenBank/DDBJ databases">
        <title>Draft genome sequence of rust myrtle Austropuccinia psidii MF-1, a brazilian biotype.</title>
        <authorList>
            <person name="Quecine M.C."/>
            <person name="Pachon D.M.R."/>
            <person name="Bonatelli M.L."/>
            <person name="Correr F.H."/>
            <person name="Franceschini L.M."/>
            <person name="Leite T.F."/>
            <person name="Margarido G.R.A."/>
            <person name="Almeida C.A."/>
            <person name="Ferrarezi J.A."/>
            <person name="Labate C.A."/>
        </authorList>
    </citation>
    <scope>NUCLEOTIDE SEQUENCE</scope>
    <source>
        <strain evidence="1">MF-1</strain>
    </source>
</reference>
<organism evidence="1 2">
    <name type="scientific">Austropuccinia psidii MF-1</name>
    <dbReference type="NCBI Taxonomy" id="1389203"/>
    <lineage>
        <taxon>Eukaryota</taxon>
        <taxon>Fungi</taxon>
        <taxon>Dikarya</taxon>
        <taxon>Basidiomycota</taxon>
        <taxon>Pucciniomycotina</taxon>
        <taxon>Pucciniomycetes</taxon>
        <taxon>Pucciniales</taxon>
        <taxon>Sphaerophragmiaceae</taxon>
        <taxon>Austropuccinia</taxon>
    </lineage>
</organism>
<gene>
    <name evidence="1" type="ORF">O181_061611</name>
</gene>